<keyword evidence="3" id="KW-1185">Reference proteome</keyword>
<evidence type="ECO:0000313" key="2">
    <source>
        <dbReference type="EMBL" id="KAF6845527.1"/>
    </source>
</evidence>
<sequence length="355" mass="41064">MEFAERGDTIFQKPEMLAFQRYVQGDLVSRGARSTEAAITGTPSRLVHRYYNTDVYGYYRRPLLSIFDQDISDLSSNADSEKCLAKFEDDCDCASDVSDCKCKLSWEEETEDEDESYGYDKKAFKYVRARRNERKRQLRDQAREEQAKAVDDEQRKLAYEANKRGLIEKIEKAIAAISEAADTPEAREVPNKIFLMSWEYRLIPCNLNYNEEHLAKTMYNSRLQLHLRRFTEQRNPNGEKVPILEGTLTINGMSVGAEHPQETGFIGPDWAGSMMFPTKGDHPDVWVRFHNRDYIELLIHANVIKETIHALDERGQKPPLTLYHGPGGYFAFYGLRFTLPQISAEAAEYKRLYPR</sequence>
<dbReference type="EMBL" id="WIGM01000001">
    <property type="protein sequence ID" value="KAF6845527.1"/>
    <property type="molecule type" value="Genomic_DNA"/>
</dbReference>
<gene>
    <name evidence="2" type="ORF">CMUS01_00102</name>
</gene>
<protein>
    <submittedName>
        <fullName evidence="2">Uncharacterized protein</fullName>
    </submittedName>
</protein>
<feature type="coiled-coil region" evidence="1">
    <location>
        <begin position="128"/>
        <end position="155"/>
    </location>
</feature>
<proteinExistence type="predicted"/>
<comment type="caution">
    <text evidence="2">The sequence shown here is derived from an EMBL/GenBank/DDBJ whole genome shotgun (WGS) entry which is preliminary data.</text>
</comment>
<dbReference type="OrthoDB" id="4841127at2759"/>
<evidence type="ECO:0000256" key="1">
    <source>
        <dbReference type="SAM" id="Coils"/>
    </source>
</evidence>
<reference evidence="2" key="1">
    <citation type="journal article" date="2020" name="Phytopathology">
        <title>Genome Sequence Resources of Colletotrichum truncatum, C. plurivorum, C. musicola, and C. sojae: Four Species Pathogenic to Soybean (Glycine max).</title>
        <authorList>
            <person name="Rogerio F."/>
            <person name="Boufleur T.R."/>
            <person name="Ciampi-Guillardi M."/>
            <person name="Sukno S.A."/>
            <person name="Thon M.R."/>
            <person name="Massola Junior N.S."/>
            <person name="Baroncelli R."/>
        </authorList>
    </citation>
    <scope>NUCLEOTIDE SEQUENCE</scope>
    <source>
        <strain evidence="2">LFN0074</strain>
    </source>
</reference>
<name>A0A8H6NZS8_9PEZI</name>
<accession>A0A8H6NZS8</accession>
<keyword evidence="1" id="KW-0175">Coiled coil</keyword>
<organism evidence="2 3">
    <name type="scientific">Colletotrichum musicola</name>
    <dbReference type="NCBI Taxonomy" id="2175873"/>
    <lineage>
        <taxon>Eukaryota</taxon>
        <taxon>Fungi</taxon>
        <taxon>Dikarya</taxon>
        <taxon>Ascomycota</taxon>
        <taxon>Pezizomycotina</taxon>
        <taxon>Sordariomycetes</taxon>
        <taxon>Hypocreomycetidae</taxon>
        <taxon>Glomerellales</taxon>
        <taxon>Glomerellaceae</taxon>
        <taxon>Colletotrichum</taxon>
        <taxon>Colletotrichum orchidearum species complex</taxon>
    </lineage>
</organism>
<evidence type="ECO:0000313" key="3">
    <source>
        <dbReference type="Proteomes" id="UP000639643"/>
    </source>
</evidence>
<dbReference type="Proteomes" id="UP000639643">
    <property type="component" value="Unassembled WGS sequence"/>
</dbReference>
<dbReference type="AlphaFoldDB" id="A0A8H6NZS8"/>